<keyword evidence="2" id="KW-0645">Protease</keyword>
<dbReference type="PANTHER" id="PTHR47359">
    <property type="entry name" value="PEPTIDOGLYCAN DL-ENDOPEPTIDASE CWLO"/>
    <property type="match status" value="1"/>
</dbReference>
<dbReference type="InterPro" id="IPR038765">
    <property type="entry name" value="Papain-like_cys_pep_sf"/>
</dbReference>
<evidence type="ECO:0000256" key="1">
    <source>
        <dbReference type="ARBA" id="ARBA00007074"/>
    </source>
</evidence>
<keyword evidence="4" id="KW-0788">Thiol protease</keyword>
<keyword evidence="3" id="KW-0378">Hydrolase</keyword>
<reference evidence="6" key="1">
    <citation type="submission" date="2020-05" db="EMBL/GenBank/DDBJ databases">
        <authorList>
            <person name="Chiriac C."/>
            <person name="Salcher M."/>
            <person name="Ghai R."/>
            <person name="Kavagutti S V."/>
        </authorList>
    </citation>
    <scope>NUCLEOTIDE SEQUENCE</scope>
</reference>
<dbReference type="GO" id="GO:0008234">
    <property type="term" value="F:cysteine-type peptidase activity"/>
    <property type="evidence" value="ECO:0007669"/>
    <property type="project" value="UniProtKB-KW"/>
</dbReference>
<dbReference type="InterPro" id="IPR051794">
    <property type="entry name" value="PG_Endopeptidase_C40"/>
</dbReference>
<dbReference type="SUPFAM" id="SSF54001">
    <property type="entry name" value="Cysteine proteinases"/>
    <property type="match status" value="1"/>
</dbReference>
<accession>A0A6J6DTF1</accession>
<gene>
    <name evidence="6" type="ORF">UFOPK1619_00741</name>
</gene>
<sequence length="214" mass="23849">MVMALAVPAVATATQGQGNDMKPKRTQMPGEKFRKRNQLSLDAVAALSLILRTENIEDHSYRAARKVVSDKVAARFKLDPTALDKNWSRAPRDHQIAALAAITQLNVRYVTGKEDPYVRVDCSGLLWLAWRTAGVDMPRQAVSQLDPRMRVERSEAILGDITGEGTHVQIYLGMGLAMIHAPFNGKYVKFKTMSEEQAARVVWTNPSLIATYRL</sequence>
<dbReference type="Pfam" id="PF00877">
    <property type="entry name" value="NLPC_P60"/>
    <property type="match status" value="1"/>
</dbReference>
<evidence type="ECO:0000256" key="3">
    <source>
        <dbReference type="ARBA" id="ARBA00022801"/>
    </source>
</evidence>
<evidence type="ECO:0000256" key="4">
    <source>
        <dbReference type="ARBA" id="ARBA00022807"/>
    </source>
</evidence>
<dbReference type="PROSITE" id="PS51935">
    <property type="entry name" value="NLPC_P60"/>
    <property type="match status" value="1"/>
</dbReference>
<protein>
    <submittedName>
        <fullName evidence="6">Unannotated protein</fullName>
    </submittedName>
</protein>
<comment type="similarity">
    <text evidence="1">Belongs to the peptidase C40 family.</text>
</comment>
<evidence type="ECO:0000313" key="6">
    <source>
        <dbReference type="EMBL" id="CAB4567530.1"/>
    </source>
</evidence>
<evidence type="ECO:0000256" key="2">
    <source>
        <dbReference type="ARBA" id="ARBA00022670"/>
    </source>
</evidence>
<feature type="domain" description="NlpC/P60" evidence="5">
    <location>
        <begin position="91"/>
        <end position="214"/>
    </location>
</feature>
<dbReference type="InterPro" id="IPR000064">
    <property type="entry name" value="NLP_P60_dom"/>
</dbReference>
<dbReference type="EMBL" id="CAEZTI010000142">
    <property type="protein sequence ID" value="CAB4567530.1"/>
    <property type="molecule type" value="Genomic_DNA"/>
</dbReference>
<evidence type="ECO:0000259" key="5">
    <source>
        <dbReference type="PROSITE" id="PS51935"/>
    </source>
</evidence>
<name>A0A6J6DTF1_9ZZZZ</name>
<dbReference type="AlphaFoldDB" id="A0A6J6DTF1"/>
<dbReference type="GO" id="GO:0006508">
    <property type="term" value="P:proteolysis"/>
    <property type="evidence" value="ECO:0007669"/>
    <property type="project" value="UniProtKB-KW"/>
</dbReference>
<proteinExistence type="inferred from homology"/>
<dbReference type="Gene3D" id="3.90.1720.10">
    <property type="entry name" value="endopeptidase domain like (from Nostoc punctiforme)"/>
    <property type="match status" value="1"/>
</dbReference>
<dbReference type="PANTHER" id="PTHR47359:SF3">
    <property type="entry name" value="NLP_P60 DOMAIN-CONTAINING PROTEIN-RELATED"/>
    <property type="match status" value="1"/>
</dbReference>
<organism evidence="6">
    <name type="scientific">freshwater metagenome</name>
    <dbReference type="NCBI Taxonomy" id="449393"/>
    <lineage>
        <taxon>unclassified sequences</taxon>
        <taxon>metagenomes</taxon>
        <taxon>ecological metagenomes</taxon>
    </lineage>
</organism>